<dbReference type="Proteomes" id="UP000034320">
    <property type="component" value="Unassembled WGS sequence"/>
</dbReference>
<dbReference type="AlphaFoldDB" id="A0A0G1C9D5"/>
<proteinExistence type="predicted"/>
<evidence type="ECO:0000256" key="1">
    <source>
        <dbReference type="SAM" id="SignalP"/>
    </source>
</evidence>
<accession>A0A0G1C9D5</accession>
<keyword evidence="1" id="KW-0732">Signal</keyword>
<protein>
    <recommendedName>
        <fullName evidence="4">Secreted protein</fullName>
    </recommendedName>
</protein>
<sequence length="256" mass="28609">MKICAKIVALLFWLISADVVQATMPNTDGSTIDCSPATDTQFVPSWGQVYVDKDPYSKYIYQWMYWDNYTRVAWFTANGDSTYEPEALFDGSGSGYPEPAHETNVSPAGQGNSSTAYGYFLRNVSYNHGDQAGYWASDLPSPYQDTAWGDTSNEWDVTVGSAQAVLIEHQKVYFTVTRMYDGGANSGGVKLSSQRGRLANPTTPWYVNYWGKWNSYGCAQPPTNASTTFTLPWGNFNAPGCRKYWYKWDISVNEAC</sequence>
<gene>
    <name evidence="2" type="ORF">UV09_C0020G0010</name>
</gene>
<evidence type="ECO:0000313" key="3">
    <source>
        <dbReference type="Proteomes" id="UP000034320"/>
    </source>
</evidence>
<evidence type="ECO:0008006" key="4">
    <source>
        <dbReference type="Google" id="ProtNLM"/>
    </source>
</evidence>
<reference evidence="2 3" key="1">
    <citation type="journal article" date="2015" name="Nature">
        <title>rRNA introns, odd ribosomes, and small enigmatic genomes across a large radiation of phyla.</title>
        <authorList>
            <person name="Brown C.T."/>
            <person name="Hug L.A."/>
            <person name="Thomas B.C."/>
            <person name="Sharon I."/>
            <person name="Castelle C.J."/>
            <person name="Singh A."/>
            <person name="Wilkins M.J."/>
            <person name="Williams K.H."/>
            <person name="Banfield J.F."/>
        </authorList>
    </citation>
    <scope>NUCLEOTIDE SEQUENCE [LARGE SCALE GENOMIC DNA]</scope>
</reference>
<name>A0A0G1C9D5_9BACT</name>
<dbReference type="EMBL" id="LCDD01000020">
    <property type="protein sequence ID" value="KKS46228.1"/>
    <property type="molecule type" value="Genomic_DNA"/>
</dbReference>
<comment type="caution">
    <text evidence="2">The sequence shown here is derived from an EMBL/GenBank/DDBJ whole genome shotgun (WGS) entry which is preliminary data.</text>
</comment>
<feature type="chain" id="PRO_5002536357" description="Secreted protein" evidence="1">
    <location>
        <begin position="23"/>
        <end position="256"/>
    </location>
</feature>
<organism evidence="2 3">
    <name type="scientific">Candidatus Gottesmanbacteria bacterium GW2011_GWA2_42_18</name>
    <dbReference type="NCBI Taxonomy" id="1618442"/>
    <lineage>
        <taxon>Bacteria</taxon>
        <taxon>Candidatus Gottesmaniibacteriota</taxon>
    </lineage>
</organism>
<feature type="signal peptide" evidence="1">
    <location>
        <begin position="1"/>
        <end position="22"/>
    </location>
</feature>
<evidence type="ECO:0000313" key="2">
    <source>
        <dbReference type="EMBL" id="KKS46228.1"/>
    </source>
</evidence>